<evidence type="ECO:0000313" key="2">
    <source>
        <dbReference type="Proteomes" id="UP000307956"/>
    </source>
</evidence>
<organism evidence="1 2">
    <name type="scientific">Pseudothauera rhizosphaerae</name>
    <dbReference type="NCBI Taxonomy" id="2565932"/>
    <lineage>
        <taxon>Bacteria</taxon>
        <taxon>Pseudomonadati</taxon>
        <taxon>Pseudomonadota</taxon>
        <taxon>Betaproteobacteria</taxon>
        <taxon>Rhodocyclales</taxon>
        <taxon>Zoogloeaceae</taxon>
        <taxon>Pseudothauera</taxon>
    </lineage>
</organism>
<comment type="caution">
    <text evidence="1">The sequence shown here is derived from an EMBL/GenBank/DDBJ whole genome shotgun (WGS) entry which is preliminary data.</text>
</comment>
<dbReference type="RefSeq" id="WP_136383515.1">
    <property type="nucleotide sequence ID" value="NZ_SSOD01000002.1"/>
</dbReference>
<protein>
    <submittedName>
        <fullName evidence="1">Uncharacterized protein</fullName>
    </submittedName>
</protein>
<reference evidence="1 2" key="1">
    <citation type="submission" date="2019-04" db="EMBL/GenBank/DDBJ databases">
        <title>Azoarcus rhizosphaerae sp. nov. isolated from rhizosphere of Ficus religiosa.</title>
        <authorList>
            <person name="Lin S.-Y."/>
            <person name="Hameed A."/>
            <person name="Hsu Y.-H."/>
            <person name="Young C.-C."/>
        </authorList>
    </citation>
    <scope>NUCLEOTIDE SEQUENCE [LARGE SCALE GENOMIC DNA]</scope>
    <source>
        <strain evidence="1 2">CC-YHH848</strain>
    </source>
</reference>
<dbReference type="AlphaFoldDB" id="A0A4V6RX73"/>
<gene>
    <name evidence="1" type="ORF">E6O51_03175</name>
</gene>
<keyword evidence="2" id="KW-1185">Reference proteome</keyword>
<dbReference type="Proteomes" id="UP000307956">
    <property type="component" value="Unassembled WGS sequence"/>
</dbReference>
<evidence type="ECO:0000313" key="1">
    <source>
        <dbReference type="EMBL" id="THF64326.1"/>
    </source>
</evidence>
<accession>A0A4V6RX73</accession>
<sequence>MTTITENTFAAACFNQNSVTELEQALAGKADATDCAEWNLTPEQWRAEIELALAAKRENA</sequence>
<proteinExistence type="predicted"/>
<name>A0A4V6RX73_9RHOO</name>
<dbReference type="EMBL" id="SSOD01000002">
    <property type="protein sequence ID" value="THF64326.1"/>
    <property type="molecule type" value="Genomic_DNA"/>
</dbReference>